<dbReference type="HOGENOM" id="CLU_014813_4_0_1"/>
<feature type="binding site" evidence="2">
    <location>
        <position position="103"/>
    </location>
    <ligand>
        <name>L-glutamate</name>
        <dbReference type="ChEBI" id="CHEBI:29985"/>
    </ligand>
</feature>
<feature type="region of interest" description="Disordered" evidence="4">
    <location>
        <begin position="335"/>
        <end position="357"/>
    </location>
</feature>
<dbReference type="OrthoDB" id="1081007at2759"/>
<keyword evidence="3" id="KW-0378">Hydrolase</keyword>
<dbReference type="Proteomes" id="UP000002035">
    <property type="component" value="Unassembled WGS sequence"/>
</dbReference>
<dbReference type="InterPro" id="IPR043137">
    <property type="entry name" value="GGT_ssub_C"/>
</dbReference>
<dbReference type="PRINTS" id="PR01210">
    <property type="entry name" value="GGTRANSPTASE"/>
</dbReference>
<feature type="chain" id="PRO_5002951626" description="Glutathione hydrolase" evidence="5">
    <location>
        <begin position="20"/>
        <end position="572"/>
    </location>
</feature>
<comment type="catalytic activity">
    <reaction evidence="3">
        <text>an S-substituted glutathione + H2O = an S-substituted L-cysteinylglycine + L-glutamate</text>
        <dbReference type="Rhea" id="RHEA:59468"/>
        <dbReference type="ChEBI" id="CHEBI:15377"/>
        <dbReference type="ChEBI" id="CHEBI:29985"/>
        <dbReference type="ChEBI" id="CHEBI:90779"/>
        <dbReference type="ChEBI" id="CHEBI:143103"/>
        <dbReference type="EC" id="3.4.19.13"/>
    </reaction>
</comment>
<dbReference type="UniPathway" id="UPA00204"/>
<dbReference type="EC" id="2.3.2.2" evidence="3"/>
<dbReference type="GO" id="GO:0006751">
    <property type="term" value="P:glutathione catabolic process"/>
    <property type="evidence" value="ECO:0007669"/>
    <property type="project" value="UniProtKB-UniRule"/>
</dbReference>
<dbReference type="PANTHER" id="PTHR11686:SF62">
    <property type="entry name" value="GLUTATHIONE HYDROLASE"/>
    <property type="match status" value="1"/>
</dbReference>
<keyword evidence="5" id="KW-0732">Signal</keyword>
<dbReference type="SUPFAM" id="SSF56235">
    <property type="entry name" value="N-terminal nucleophile aminohydrolases (Ntn hydrolases)"/>
    <property type="match status" value="1"/>
</dbReference>
<dbReference type="GO" id="GO:0103068">
    <property type="term" value="F:leukotriene C4 gamma-glutamyl transferase activity"/>
    <property type="evidence" value="ECO:0007669"/>
    <property type="project" value="UniProtKB-EC"/>
</dbReference>
<dbReference type="InterPro" id="IPR043138">
    <property type="entry name" value="GGT_lsub"/>
</dbReference>
<comment type="catalytic activity">
    <reaction evidence="3">
        <text>glutathione + H2O = L-cysteinylglycine + L-glutamate</text>
        <dbReference type="Rhea" id="RHEA:28807"/>
        <dbReference type="ChEBI" id="CHEBI:15377"/>
        <dbReference type="ChEBI" id="CHEBI:29985"/>
        <dbReference type="ChEBI" id="CHEBI:57925"/>
        <dbReference type="ChEBI" id="CHEBI:61694"/>
        <dbReference type="EC" id="3.4.19.13"/>
    </reaction>
</comment>
<feature type="signal peptide" evidence="5">
    <location>
        <begin position="1"/>
        <end position="19"/>
    </location>
</feature>
<feature type="active site" description="Nucleophile" evidence="1">
    <location>
        <position position="363"/>
    </location>
</feature>
<dbReference type="InterPro" id="IPR000101">
    <property type="entry name" value="GGT_peptidase"/>
</dbReference>
<comment type="function">
    <text evidence="3">Cleaves the gamma-glutamyl peptide bond of glutathione and glutathione conjugates.</text>
</comment>
<dbReference type="GO" id="GO:0005886">
    <property type="term" value="C:plasma membrane"/>
    <property type="evidence" value="ECO:0007669"/>
    <property type="project" value="TreeGrafter"/>
</dbReference>
<name>C5FID5_ARTOC</name>
<dbReference type="EMBL" id="DS995702">
    <property type="protein sequence ID" value="EEQ29115.1"/>
    <property type="molecule type" value="Genomic_DNA"/>
</dbReference>
<gene>
    <name evidence="6" type="ORF">MCYG_01934</name>
</gene>
<dbReference type="Pfam" id="PF01019">
    <property type="entry name" value="G_glu_transpept"/>
    <property type="match status" value="2"/>
</dbReference>
<feature type="binding site" evidence="2">
    <location>
        <position position="454"/>
    </location>
    <ligand>
        <name>L-glutamate</name>
        <dbReference type="ChEBI" id="CHEBI:29985"/>
    </ligand>
</feature>
<dbReference type="eggNOG" id="KOG2410">
    <property type="taxonomic scope" value="Eukaryota"/>
</dbReference>
<comment type="pathway">
    <text evidence="3">Sulfur metabolism; glutathione metabolism.</text>
</comment>
<evidence type="ECO:0000256" key="1">
    <source>
        <dbReference type="PIRSR" id="PIRSR600101-1"/>
    </source>
</evidence>
<proteinExistence type="predicted"/>
<dbReference type="STRING" id="554155.C5FID5"/>
<keyword evidence="7" id="KW-1185">Reference proteome</keyword>
<dbReference type="PANTHER" id="PTHR11686">
    <property type="entry name" value="GAMMA GLUTAMYL TRANSPEPTIDASE"/>
    <property type="match status" value="1"/>
</dbReference>
<accession>C5FID5</accession>
<dbReference type="InterPro" id="IPR029055">
    <property type="entry name" value="Ntn_hydrolases_N"/>
</dbReference>
<dbReference type="GO" id="GO:0036374">
    <property type="term" value="F:glutathione hydrolase activity"/>
    <property type="evidence" value="ECO:0007669"/>
    <property type="project" value="UniProtKB-UniRule"/>
</dbReference>
<dbReference type="RefSeq" id="XP_002849000.1">
    <property type="nucleotide sequence ID" value="XM_002848954.1"/>
</dbReference>
<evidence type="ECO:0000256" key="5">
    <source>
        <dbReference type="SAM" id="SignalP"/>
    </source>
</evidence>
<feature type="compositionally biased region" description="Low complexity" evidence="4">
    <location>
        <begin position="340"/>
        <end position="353"/>
    </location>
</feature>
<keyword evidence="3" id="KW-0808">Transferase</keyword>
<reference evidence="7" key="1">
    <citation type="journal article" date="2012" name="MBio">
        <title>Comparative genome analysis of Trichophyton rubrum and related dermatophytes reveals candidate genes involved in infection.</title>
        <authorList>
            <person name="Martinez D.A."/>
            <person name="Oliver B.G."/>
            <person name="Graeser Y."/>
            <person name="Goldberg J.M."/>
            <person name="Li W."/>
            <person name="Martinez-Rossi N.M."/>
            <person name="Monod M."/>
            <person name="Shelest E."/>
            <person name="Barton R.C."/>
            <person name="Birch E."/>
            <person name="Brakhage A.A."/>
            <person name="Chen Z."/>
            <person name="Gurr S.J."/>
            <person name="Heiman D."/>
            <person name="Heitman J."/>
            <person name="Kosti I."/>
            <person name="Rossi A."/>
            <person name="Saif S."/>
            <person name="Samalova M."/>
            <person name="Saunders C.W."/>
            <person name="Shea T."/>
            <person name="Summerbell R.C."/>
            <person name="Xu J."/>
            <person name="Young S."/>
            <person name="Zeng Q."/>
            <person name="Birren B.W."/>
            <person name="Cuomo C.A."/>
            <person name="White T.C."/>
        </authorList>
    </citation>
    <scope>NUCLEOTIDE SEQUENCE [LARGE SCALE GENOMIC DNA]</scope>
    <source>
        <strain evidence="7">ATCC MYA-4605 / CBS 113480</strain>
    </source>
</reference>
<sequence length="572" mass="62338">MLFPTIFSALLQSTVLVAASAIPPVPNAGGNGGDTTSQQTRGITIASESQYCNDKATELFRENPEATAADALINTVLCIGPGIGGGGFALVKSGDKFEAIDFRPTAPSSATDEYYDTHGVHTGGASSGVPAELKGLREIYKYGKLPWKSLFQPAIKAAKGDFKANDDMIYFIQHVLDDSPLDFTALANPHCGWLGQYPWNETFCPHGELMRKGTPLNRAKYATTLDAIANSGSEDIFYNGYIADHTYNTLHVVLSILKVLEKFMGMFNPGADKLSTHWLIEALRFGYAQRSRLGDPDPKFDPNINIDAYQKWLIDEKNGFPHNVKIQDKAQSNPQSYILPYPGSSQEPSSSPSDDAVKYTGGTSHVVALDNNGLAIALTTSVGEFFGSRIMDPTTGVIFDDVMADFQRINHTDPLEFANNHIAKGGKRPLSGMSPTIITDKAGHVYFITGSAGGMRIPSATLQTIVNALDRGMSVGDALSAPRLHDQLSPNITEFDLSLTSDTRMYNKHIVKDMRDRNHRFTWVEPGFSSAQAIKWVPGHAPEASGEEWQSDSGGCVWWDGIKNCPFKRNTD</sequence>
<evidence type="ECO:0000256" key="3">
    <source>
        <dbReference type="RuleBase" id="RU368068"/>
    </source>
</evidence>
<evidence type="ECO:0000256" key="2">
    <source>
        <dbReference type="PIRSR" id="PIRSR600101-2"/>
    </source>
</evidence>
<dbReference type="OMA" id="STHWLLE"/>
<evidence type="ECO:0000256" key="4">
    <source>
        <dbReference type="SAM" id="MobiDB-lite"/>
    </source>
</evidence>
<dbReference type="EC" id="3.4.19.13" evidence="3"/>
<dbReference type="Gene3D" id="1.10.246.130">
    <property type="match status" value="1"/>
</dbReference>
<keyword evidence="3" id="KW-0012">Acyltransferase</keyword>
<dbReference type="VEuPathDB" id="FungiDB:MCYG_01934"/>
<feature type="binding site" evidence="2">
    <location>
        <position position="405"/>
    </location>
    <ligand>
        <name>L-glutamate</name>
        <dbReference type="ChEBI" id="CHEBI:29985"/>
    </ligand>
</feature>
<evidence type="ECO:0000313" key="6">
    <source>
        <dbReference type="EMBL" id="EEQ29115.1"/>
    </source>
</evidence>
<dbReference type="GeneID" id="9229052"/>
<organism evidence="6 7">
    <name type="scientific">Arthroderma otae (strain ATCC MYA-4605 / CBS 113480)</name>
    <name type="common">Microsporum canis</name>
    <dbReference type="NCBI Taxonomy" id="554155"/>
    <lineage>
        <taxon>Eukaryota</taxon>
        <taxon>Fungi</taxon>
        <taxon>Dikarya</taxon>
        <taxon>Ascomycota</taxon>
        <taxon>Pezizomycotina</taxon>
        <taxon>Eurotiomycetes</taxon>
        <taxon>Eurotiomycetidae</taxon>
        <taxon>Onygenales</taxon>
        <taxon>Arthrodermataceae</taxon>
        <taxon>Microsporum</taxon>
    </lineage>
</organism>
<dbReference type="AlphaFoldDB" id="C5FID5"/>
<dbReference type="Gene3D" id="3.60.20.40">
    <property type="match status" value="1"/>
</dbReference>
<comment type="catalytic activity">
    <reaction evidence="3">
        <text>an N-terminal (5-L-glutamyl)-[peptide] + an alpha-amino acid = 5-L-glutamyl amino acid + an N-terminal L-alpha-aminoacyl-[peptide]</text>
        <dbReference type="Rhea" id="RHEA:23904"/>
        <dbReference type="Rhea" id="RHEA-COMP:9780"/>
        <dbReference type="Rhea" id="RHEA-COMP:9795"/>
        <dbReference type="ChEBI" id="CHEBI:77644"/>
        <dbReference type="ChEBI" id="CHEBI:78597"/>
        <dbReference type="ChEBI" id="CHEBI:78599"/>
        <dbReference type="ChEBI" id="CHEBI:78608"/>
        <dbReference type="EC" id="2.3.2.2"/>
    </reaction>
</comment>
<protein>
    <recommendedName>
        <fullName evidence="3">Glutathione hydrolase</fullName>
        <ecNumber evidence="3">2.3.2.2</ecNumber>
        <ecNumber evidence="3">3.4.19.13</ecNumber>
    </recommendedName>
    <alternativeName>
        <fullName evidence="3">Gamma-glutamyltransferase</fullName>
    </alternativeName>
    <alternativeName>
        <fullName evidence="3">Gamma-glutamyltranspeptidase</fullName>
    </alternativeName>
</protein>
<evidence type="ECO:0000313" key="7">
    <source>
        <dbReference type="Proteomes" id="UP000002035"/>
    </source>
</evidence>